<dbReference type="EnsemblMetazoa" id="GBRI005010-RA">
    <property type="protein sequence ID" value="GBRI005010-PA"/>
    <property type="gene ID" value="GBRI005010"/>
</dbReference>
<evidence type="ECO:0000256" key="1">
    <source>
        <dbReference type="SAM" id="Phobius"/>
    </source>
</evidence>
<reference evidence="3" key="1">
    <citation type="submission" date="2014-03" db="EMBL/GenBank/DDBJ databases">
        <authorList>
            <person name="Aksoy S."/>
            <person name="Warren W."/>
            <person name="Wilson R.K."/>
        </authorList>
    </citation>
    <scope>NUCLEOTIDE SEQUENCE [LARGE SCALE GENOMIC DNA]</scope>
    <source>
        <strain evidence="3">IAEA</strain>
    </source>
</reference>
<dbReference type="VEuPathDB" id="VectorBase:GBRI005010"/>
<feature type="transmembrane region" description="Helical" evidence="1">
    <location>
        <begin position="21"/>
        <end position="41"/>
    </location>
</feature>
<dbReference type="AlphaFoldDB" id="A0A1A9W3E7"/>
<keyword evidence="1" id="KW-0472">Membrane</keyword>
<dbReference type="Gene3D" id="3.30.200.20">
    <property type="entry name" value="Phosphorylase Kinase, domain 1"/>
    <property type="match status" value="1"/>
</dbReference>
<dbReference type="Proteomes" id="UP000091820">
    <property type="component" value="Unassembled WGS sequence"/>
</dbReference>
<keyword evidence="1" id="KW-1133">Transmembrane helix</keyword>
<sequence>MAENLISETRPFAYQPNQRNLIYCLLCVLLTLSHFIANIYGHSNVSERDVSKNFSTPSNHLILPIGGTQISMALLLTTSLCYRQPEKSIQQLERKFIKIALHWKKLKEHILYQHRPPHVQVDVETTQQLQQYNTATAHQCQQQKEQQNNAEIFQKYLKKPTTATFIPTQNKAATIKSTKLNSDIRGFSTNRRRKYYDEQKCGTVTDVIQSYTKIVKIVKSSLAALKATRELNGFSDNVRLTDDVKISSDGVANNVETLAYTLANTITSSTSLTTTTTSMQTRIFLNSQTQPGFNDFVGNVGVSRGSINPTNIIIGSGNLTGATSSGAINIGSGSGGGGITVGPKRQGSFSNVFAKLIDGMPAGTMFSKFKSTNLPAAATNVADTNPIKQYFDIGKQIACAGPELVWKIHEAFNKSDGKECSVFIFEKRIAEKLHKPRRKETITELLKTSVKTLERFRHPKILKILHTVEESADTLAFATEPIYASLANILAYHNDYELSTNMPQKTSSECLPLKK</sequence>
<accession>A0A1A9W3E7</accession>
<reference evidence="2" key="2">
    <citation type="submission" date="2020-05" db="UniProtKB">
        <authorList>
            <consortium name="EnsemblMetazoa"/>
        </authorList>
    </citation>
    <scope>IDENTIFICATION</scope>
    <source>
        <strain evidence="2">IAEA</strain>
    </source>
</reference>
<keyword evidence="3" id="KW-1185">Reference proteome</keyword>
<proteinExistence type="predicted"/>
<dbReference type="InterPro" id="IPR051177">
    <property type="entry name" value="CIK-Related_Protein"/>
</dbReference>
<evidence type="ECO:0008006" key="4">
    <source>
        <dbReference type="Google" id="ProtNLM"/>
    </source>
</evidence>
<dbReference type="PANTHER" id="PTHR12984">
    <property type="entry name" value="SCY1-RELATED S/T PROTEIN KINASE-LIKE"/>
    <property type="match status" value="1"/>
</dbReference>
<organism evidence="2 3">
    <name type="scientific">Glossina brevipalpis</name>
    <dbReference type="NCBI Taxonomy" id="37001"/>
    <lineage>
        <taxon>Eukaryota</taxon>
        <taxon>Metazoa</taxon>
        <taxon>Ecdysozoa</taxon>
        <taxon>Arthropoda</taxon>
        <taxon>Hexapoda</taxon>
        <taxon>Insecta</taxon>
        <taxon>Pterygota</taxon>
        <taxon>Neoptera</taxon>
        <taxon>Endopterygota</taxon>
        <taxon>Diptera</taxon>
        <taxon>Brachycera</taxon>
        <taxon>Muscomorpha</taxon>
        <taxon>Hippoboscoidea</taxon>
        <taxon>Glossinidae</taxon>
        <taxon>Glossina</taxon>
    </lineage>
</organism>
<evidence type="ECO:0000313" key="3">
    <source>
        <dbReference type="Proteomes" id="UP000091820"/>
    </source>
</evidence>
<name>A0A1A9W3E7_9MUSC</name>
<evidence type="ECO:0000313" key="2">
    <source>
        <dbReference type="EnsemblMetazoa" id="GBRI005010-PA"/>
    </source>
</evidence>
<dbReference type="PANTHER" id="PTHR12984:SF16">
    <property type="entry name" value="BLACK MATCH, ISOFORM H"/>
    <property type="match status" value="1"/>
</dbReference>
<keyword evidence="1" id="KW-0812">Transmembrane</keyword>
<protein>
    <recommendedName>
        <fullName evidence="4">Protein kinase domain-containing protein</fullName>
    </recommendedName>
</protein>